<comment type="caution">
    <text evidence="1">The sequence shown here is derived from an EMBL/GenBank/DDBJ whole genome shotgun (WGS) entry which is preliminary data.</text>
</comment>
<sequence>MPTPLFRQLYAGLREAILSTGLHVVGWLPPRRGDRLASQHIQRQGVDTPPLSAYHLAPPQRSGLVLGYAGVEPQAIRTAVEHIARALS</sequence>
<accession>D6TBX7</accession>
<protein>
    <submittedName>
        <fullName evidence="1">Putative transcriptional regulator, GntR family</fullName>
    </submittedName>
</protein>
<evidence type="ECO:0000313" key="2">
    <source>
        <dbReference type="Proteomes" id="UP000004508"/>
    </source>
</evidence>
<dbReference type="AlphaFoldDB" id="D6TBX7"/>
<name>D6TBX7_KTERA</name>
<proteinExistence type="predicted"/>
<dbReference type="InterPro" id="IPR015422">
    <property type="entry name" value="PyrdxlP-dep_Trfase_small"/>
</dbReference>
<reference evidence="1 2" key="1">
    <citation type="journal article" date="2011" name="Stand. Genomic Sci.">
        <title>Non-contiguous finished genome sequence and contextual data of the filamentous soil bacterium Ktedonobacter racemifer type strain (SOSP1-21).</title>
        <authorList>
            <person name="Chang Y.J."/>
            <person name="Land M."/>
            <person name="Hauser L."/>
            <person name="Chertkov O."/>
            <person name="Del Rio T.G."/>
            <person name="Nolan M."/>
            <person name="Copeland A."/>
            <person name="Tice H."/>
            <person name="Cheng J.F."/>
            <person name="Lucas S."/>
            <person name="Han C."/>
            <person name="Goodwin L."/>
            <person name="Pitluck S."/>
            <person name="Ivanova N."/>
            <person name="Ovchinikova G."/>
            <person name="Pati A."/>
            <person name="Chen A."/>
            <person name="Palaniappan K."/>
            <person name="Mavromatis K."/>
            <person name="Liolios K."/>
            <person name="Brettin T."/>
            <person name="Fiebig A."/>
            <person name="Rohde M."/>
            <person name="Abt B."/>
            <person name="Goker M."/>
            <person name="Detter J.C."/>
            <person name="Woyke T."/>
            <person name="Bristow J."/>
            <person name="Eisen J.A."/>
            <person name="Markowitz V."/>
            <person name="Hugenholtz P."/>
            <person name="Kyrpides N.C."/>
            <person name="Klenk H.P."/>
            <person name="Lapidus A."/>
        </authorList>
    </citation>
    <scope>NUCLEOTIDE SEQUENCE [LARGE SCALE GENOMIC DNA]</scope>
    <source>
        <strain evidence="2">DSM 44963</strain>
    </source>
</reference>
<dbReference type="STRING" id="485913.Krac_9380"/>
<organism evidence="1 2">
    <name type="scientific">Ktedonobacter racemifer DSM 44963</name>
    <dbReference type="NCBI Taxonomy" id="485913"/>
    <lineage>
        <taxon>Bacteria</taxon>
        <taxon>Bacillati</taxon>
        <taxon>Chloroflexota</taxon>
        <taxon>Ktedonobacteria</taxon>
        <taxon>Ktedonobacterales</taxon>
        <taxon>Ktedonobacteraceae</taxon>
        <taxon>Ktedonobacter</taxon>
    </lineage>
</organism>
<dbReference type="InParanoid" id="D6TBX7"/>
<dbReference type="RefSeq" id="WP_007903712.1">
    <property type="nucleotide sequence ID" value="NZ_ADVG01000001.1"/>
</dbReference>
<dbReference type="Gene3D" id="3.90.1150.10">
    <property type="entry name" value="Aspartate Aminotransferase, domain 1"/>
    <property type="match status" value="1"/>
</dbReference>
<dbReference type="Proteomes" id="UP000004508">
    <property type="component" value="Unassembled WGS sequence"/>
</dbReference>
<keyword evidence="2" id="KW-1185">Reference proteome</keyword>
<dbReference type="EMBL" id="ADVG01000001">
    <property type="protein sequence ID" value="EFH88013.1"/>
    <property type="molecule type" value="Genomic_DNA"/>
</dbReference>
<evidence type="ECO:0000313" key="1">
    <source>
        <dbReference type="EMBL" id="EFH88013.1"/>
    </source>
</evidence>
<gene>
    <name evidence="1" type="ORF">Krac_9380</name>
</gene>